<keyword evidence="5 6" id="KW-0472">Membrane</keyword>
<protein>
    <submittedName>
        <fullName evidence="7">Uncharacterized protein</fullName>
    </submittedName>
</protein>
<comment type="subcellular location">
    <subcellularLocation>
        <location evidence="1">Membrane</location>
        <topology evidence="1">Multi-pass membrane protein</topology>
    </subcellularLocation>
</comment>
<dbReference type="RefSeq" id="WP_010917086.1">
    <property type="nucleotide sequence ID" value="NC_002689.2"/>
</dbReference>
<feature type="transmembrane region" description="Helical" evidence="6">
    <location>
        <begin position="149"/>
        <end position="168"/>
    </location>
</feature>
<keyword evidence="8" id="KW-1185">Reference proteome</keyword>
<evidence type="ECO:0000256" key="6">
    <source>
        <dbReference type="SAM" id="Phobius"/>
    </source>
</evidence>
<feature type="transmembrane region" description="Helical" evidence="6">
    <location>
        <begin position="338"/>
        <end position="360"/>
    </location>
</feature>
<feature type="transmembrane region" description="Helical" evidence="6">
    <location>
        <begin position="21"/>
        <end position="38"/>
    </location>
</feature>
<accession>Q97AG8</accession>
<dbReference type="Proteomes" id="UP000001017">
    <property type="component" value="Chromosome"/>
</dbReference>
<evidence type="ECO:0000256" key="1">
    <source>
        <dbReference type="ARBA" id="ARBA00004141"/>
    </source>
</evidence>
<dbReference type="GO" id="GO:0005384">
    <property type="term" value="F:manganese ion transmembrane transporter activity"/>
    <property type="evidence" value="ECO:0007669"/>
    <property type="project" value="TreeGrafter"/>
</dbReference>
<feature type="transmembrane region" description="Helical" evidence="6">
    <location>
        <begin position="273"/>
        <end position="305"/>
    </location>
</feature>
<name>Q97AG8_THEVO</name>
<dbReference type="GeneID" id="1441934"/>
<dbReference type="GO" id="GO:0015086">
    <property type="term" value="F:cadmium ion transmembrane transporter activity"/>
    <property type="evidence" value="ECO:0007669"/>
    <property type="project" value="TreeGrafter"/>
</dbReference>
<keyword evidence="3 6" id="KW-0812">Transmembrane</keyword>
<feature type="transmembrane region" description="Helical" evidence="6">
    <location>
        <begin position="366"/>
        <end position="385"/>
    </location>
</feature>
<organism evidence="7 8">
    <name type="scientific">Thermoplasma volcanium (strain ATCC 51530 / DSM 4299 / JCM 9571 / NBRC 15438 / GSS1)</name>
    <dbReference type="NCBI Taxonomy" id="273116"/>
    <lineage>
        <taxon>Archaea</taxon>
        <taxon>Methanobacteriati</taxon>
        <taxon>Thermoplasmatota</taxon>
        <taxon>Thermoplasmata</taxon>
        <taxon>Thermoplasmatales</taxon>
        <taxon>Thermoplasmataceae</taxon>
        <taxon>Thermoplasma</taxon>
    </lineage>
</organism>
<dbReference type="STRING" id="273116.gene:9381634"/>
<reference evidence="7 8" key="1">
    <citation type="journal article" date="1999" name="Proc. Jpn. Acad.">
        <title>Determination of the complete genomic DNA sequence of Thermoplasma volvanium GSS1.</title>
        <authorList>
            <person name="Kawashima T."/>
            <person name="Yamamoto Y."/>
            <person name="Aramaki H."/>
            <person name="Nunoshiba T."/>
            <person name="Kawamoto T."/>
            <person name="Watanabe K."/>
            <person name="Yamazaki M."/>
            <person name="Kanehori K."/>
            <person name="Amano N."/>
            <person name="Ohya Y."/>
            <person name="Makino K."/>
            <person name="Suzuki M."/>
        </authorList>
    </citation>
    <scope>NUCLEOTIDE SEQUENCE [LARGE SCALE GENOMIC DNA]</scope>
    <source>
        <strain evidence="8">ATCC 51530 / DSM 4299 / JCM 9571 / NBRC 15438 / GSS1</strain>
    </source>
</reference>
<dbReference type="InterPro" id="IPR001046">
    <property type="entry name" value="NRAMP_fam"/>
</dbReference>
<dbReference type="PhylomeDB" id="Q97AG8"/>
<dbReference type="HOGENOM" id="CLU_020088_6_0_2"/>
<feature type="transmembrane region" description="Helical" evidence="6">
    <location>
        <begin position="193"/>
        <end position="212"/>
    </location>
</feature>
<dbReference type="AlphaFoldDB" id="Q97AG8"/>
<dbReference type="eggNOG" id="arCOG04531">
    <property type="taxonomic scope" value="Archaea"/>
</dbReference>
<evidence type="ECO:0000313" key="7">
    <source>
        <dbReference type="EMBL" id="BAB59984.1"/>
    </source>
</evidence>
<evidence type="ECO:0000256" key="4">
    <source>
        <dbReference type="ARBA" id="ARBA00022989"/>
    </source>
</evidence>
<dbReference type="PaxDb" id="273116-14325059"/>
<feature type="transmembrane region" description="Helical" evidence="6">
    <location>
        <begin position="44"/>
        <end position="69"/>
    </location>
</feature>
<evidence type="ECO:0000256" key="5">
    <source>
        <dbReference type="ARBA" id="ARBA00023136"/>
    </source>
</evidence>
<feature type="transmembrane region" description="Helical" evidence="6">
    <location>
        <begin position="113"/>
        <end position="137"/>
    </location>
</feature>
<dbReference type="OrthoDB" id="211791at2157"/>
<proteinExistence type="predicted"/>
<evidence type="ECO:0000313" key="8">
    <source>
        <dbReference type="Proteomes" id="UP000001017"/>
    </source>
</evidence>
<feature type="transmembrane region" description="Helical" evidence="6">
    <location>
        <begin position="400"/>
        <end position="420"/>
    </location>
</feature>
<sequence>MDINIGTTHKVFHVLSKIGPAWIVMMADVDVASIITGLQSGAEFGFHMIFVMLILIPPLFIVQNAAGYLGIYSGMGVGEAIRQRYGRRLALLAAIPMASTDILSYIAEYSGIAIGLYMVGVSPYISVPVVFVIHNLIVLMRRYGRIESILMIVSVGLVLFIIVSVALMKPSWHSVILTGLNPIQPYGNHDFDIMIIANLGAIIMPFMIFYQAGASVQKSLLDQDIKISRNETAIGSIVSEVLMVMIVIAGTFIGGYATEPKMLAAALLPFGTYAYYITAAGFVTAGFLALIVISLASSWGIAEALGWKLYSGRRRGMHKAQMKGLTEERSDCDRRKFIYLYMGESIPAAAIALSFSAYLLPLVIDLMIVFVLVLAPVGVLLGLLVSDQKIMNGHRLSKRYMALFWFTLAIIEIAGLYSIITSI</sequence>
<dbReference type="PANTHER" id="PTHR11706">
    <property type="entry name" value="SOLUTE CARRIER PROTEIN FAMILY 11 MEMBER"/>
    <property type="match status" value="1"/>
</dbReference>
<dbReference type="GO" id="GO:0005886">
    <property type="term" value="C:plasma membrane"/>
    <property type="evidence" value="ECO:0007669"/>
    <property type="project" value="TreeGrafter"/>
</dbReference>
<gene>
    <name evidence="7" type="ORF">TVG0863466</name>
</gene>
<evidence type="ECO:0000256" key="2">
    <source>
        <dbReference type="ARBA" id="ARBA00022448"/>
    </source>
</evidence>
<feature type="transmembrane region" description="Helical" evidence="6">
    <location>
        <begin position="89"/>
        <end position="107"/>
    </location>
</feature>
<dbReference type="GO" id="GO:0034755">
    <property type="term" value="P:iron ion transmembrane transport"/>
    <property type="evidence" value="ECO:0007669"/>
    <property type="project" value="TreeGrafter"/>
</dbReference>
<keyword evidence="2" id="KW-0813">Transport</keyword>
<dbReference type="PANTHER" id="PTHR11706:SF33">
    <property type="entry name" value="NATURAL RESISTANCE-ASSOCIATED MACROPHAGE PROTEIN 2"/>
    <property type="match status" value="1"/>
</dbReference>
<keyword evidence="4 6" id="KW-1133">Transmembrane helix</keyword>
<feature type="transmembrane region" description="Helical" evidence="6">
    <location>
        <begin position="233"/>
        <end position="253"/>
    </location>
</feature>
<dbReference type="Pfam" id="PF01566">
    <property type="entry name" value="Nramp"/>
    <property type="match status" value="1"/>
</dbReference>
<reference evidence="7 8" key="2">
    <citation type="journal article" date="2000" name="Proc. Natl. Acad. Sci. U.S.A.">
        <title>Archaeal adaptation to higher temperatures revealed by genomic sequence of Thermoplasma volcanium.</title>
        <authorList>
            <person name="Kawashima T."/>
            <person name="Amano N."/>
            <person name="Koike H."/>
            <person name="Makino S."/>
            <person name="Higuchi S."/>
            <person name="Kawashima-Ohya Y."/>
            <person name="Watanabe K."/>
            <person name="Yamazaki M."/>
            <person name="Kanehori K."/>
            <person name="Kawamoto T."/>
            <person name="Nunoshiba T."/>
            <person name="Yamamoto Y."/>
            <person name="Aramaki H."/>
            <person name="Makino K."/>
            <person name="Suzuki M."/>
        </authorList>
    </citation>
    <scope>NUCLEOTIDE SEQUENCE [LARGE SCALE GENOMIC DNA]</scope>
    <source>
        <strain evidence="8">ATCC 51530 / DSM 4299 / JCM 9571 / NBRC 15438 / GSS1</strain>
    </source>
</reference>
<evidence type="ECO:0000256" key="3">
    <source>
        <dbReference type="ARBA" id="ARBA00022692"/>
    </source>
</evidence>
<dbReference type="KEGG" id="tvo:TVG0863466"/>
<dbReference type="EMBL" id="BA000011">
    <property type="protein sequence ID" value="BAB59984.1"/>
    <property type="molecule type" value="Genomic_DNA"/>
</dbReference>